<keyword evidence="2" id="KW-0547">Nucleotide-binding</keyword>
<evidence type="ECO:0000256" key="2">
    <source>
        <dbReference type="ARBA" id="ARBA00022741"/>
    </source>
</evidence>
<dbReference type="InterPro" id="IPR027417">
    <property type="entry name" value="P-loop_NTPase"/>
</dbReference>
<dbReference type="CDD" id="cd18808">
    <property type="entry name" value="SF1_C_Upf1"/>
    <property type="match status" value="1"/>
</dbReference>
<protein>
    <submittedName>
        <fullName evidence="9">Uncharacterized protein</fullName>
    </submittedName>
</protein>
<feature type="region of interest" description="Disordered" evidence="6">
    <location>
        <begin position="1"/>
        <end position="43"/>
    </location>
</feature>
<accession>A0ABD3N8L1</accession>
<evidence type="ECO:0000313" key="9">
    <source>
        <dbReference type="EMBL" id="KAL3772430.1"/>
    </source>
</evidence>
<reference evidence="9 10" key="1">
    <citation type="submission" date="2024-10" db="EMBL/GenBank/DDBJ databases">
        <title>Updated reference genomes for cyclostephanoid diatoms.</title>
        <authorList>
            <person name="Roberts W.R."/>
            <person name="Alverson A.J."/>
        </authorList>
    </citation>
    <scope>NUCLEOTIDE SEQUENCE [LARGE SCALE GENOMIC DNA]</scope>
    <source>
        <strain evidence="9 10">AJA010-31</strain>
    </source>
</reference>
<feature type="compositionally biased region" description="Basic residues" evidence="6">
    <location>
        <begin position="18"/>
        <end position="40"/>
    </location>
</feature>
<feature type="domain" description="DNA2/NAM7 helicase-like C-terminal" evidence="8">
    <location>
        <begin position="710"/>
        <end position="908"/>
    </location>
</feature>
<dbReference type="AlphaFoldDB" id="A0ABD3N8L1"/>
<name>A0ABD3N8L1_9STRA</name>
<evidence type="ECO:0000256" key="5">
    <source>
        <dbReference type="ARBA" id="ARBA00022840"/>
    </source>
</evidence>
<evidence type="ECO:0000256" key="1">
    <source>
        <dbReference type="ARBA" id="ARBA00007913"/>
    </source>
</evidence>
<dbReference type="Pfam" id="PF13087">
    <property type="entry name" value="AAA_12"/>
    <property type="match status" value="1"/>
</dbReference>
<dbReference type="PANTHER" id="PTHR43788">
    <property type="entry name" value="DNA2/NAM7 HELICASE FAMILY MEMBER"/>
    <property type="match status" value="1"/>
</dbReference>
<dbReference type="FunFam" id="3.40.50.300:FF:000326">
    <property type="entry name" value="P-loop containing nucleoside triphosphate hydrolase"/>
    <property type="match status" value="1"/>
</dbReference>
<evidence type="ECO:0000259" key="7">
    <source>
        <dbReference type="Pfam" id="PF13086"/>
    </source>
</evidence>
<keyword evidence="10" id="KW-1185">Reference proteome</keyword>
<comment type="caution">
    <text evidence="9">The sequence shown here is derived from an EMBL/GenBank/DDBJ whole genome shotgun (WGS) entry which is preliminary data.</text>
</comment>
<keyword evidence="5" id="KW-0067">ATP-binding</keyword>
<evidence type="ECO:0000256" key="4">
    <source>
        <dbReference type="ARBA" id="ARBA00022806"/>
    </source>
</evidence>
<comment type="similarity">
    <text evidence="1">Belongs to the DNA2/NAM7 helicase family.</text>
</comment>
<gene>
    <name evidence="9" type="ORF">ACHAWO_004356</name>
</gene>
<evidence type="ECO:0000256" key="3">
    <source>
        <dbReference type="ARBA" id="ARBA00022801"/>
    </source>
</evidence>
<dbReference type="GO" id="GO:0016787">
    <property type="term" value="F:hydrolase activity"/>
    <property type="evidence" value="ECO:0007669"/>
    <property type="project" value="UniProtKB-KW"/>
</dbReference>
<dbReference type="Gene3D" id="3.40.50.300">
    <property type="entry name" value="P-loop containing nucleotide triphosphate hydrolases"/>
    <property type="match status" value="2"/>
</dbReference>
<feature type="domain" description="DNA2/NAM7 helicase helicase" evidence="7">
    <location>
        <begin position="396"/>
        <end position="703"/>
    </location>
</feature>
<dbReference type="EMBL" id="JALLPJ020001267">
    <property type="protein sequence ID" value="KAL3772430.1"/>
    <property type="molecule type" value="Genomic_DNA"/>
</dbReference>
<evidence type="ECO:0000256" key="6">
    <source>
        <dbReference type="SAM" id="MobiDB-lite"/>
    </source>
</evidence>
<evidence type="ECO:0000259" key="8">
    <source>
        <dbReference type="Pfam" id="PF13087"/>
    </source>
</evidence>
<dbReference type="GO" id="GO:0004386">
    <property type="term" value="F:helicase activity"/>
    <property type="evidence" value="ECO:0007669"/>
    <property type="project" value="UniProtKB-KW"/>
</dbReference>
<dbReference type="SUPFAM" id="SSF52540">
    <property type="entry name" value="P-loop containing nucleoside triphosphate hydrolases"/>
    <property type="match status" value="1"/>
</dbReference>
<evidence type="ECO:0000313" key="10">
    <source>
        <dbReference type="Proteomes" id="UP001530400"/>
    </source>
</evidence>
<sequence length="933" mass="104657">MAKPSSEPYIGGAEKARREARKQMHRPQPRHNIHPNKRHRANNEPRLLPFPKSMKPHDRFFGSLLSSSIESFHQSQVNDRKHEQLMNRCCSLLNVPSLPPAPIKTSFHRSVEKNCDARSHHLLQRSSSFLSDASFASTSSLSPGVFDNAKSYYMSKAPLILEESRCIIADALHRQTYSKNNGCSLSLQLAAVDEKYSKMKHVQFAPLLLSFKIEKVVTEKEKGMSWSRPGNVFVLKPPSTIDGSKSKDSDEAQSALLACVAPMAQIKSEDGKSSYFSLMIFRRDDFDLSQFMKNDDSNSKGNDKAMFQAVALTTLISQVRQMEACLRMTKVSFMSKLLGCKKSKHIRFNDDEEEEVINEDDSMGEEVIVDDEVEFSDNSDHEKDNNLQNLWTKLPKLNPTQEKAATKFLTSLPASLILVQGPPGTGKSTFLVNVICRRLITDPNARILVTAPTNKAVTVLAQRFLDVINSIDDSTFNDVNPVLVGVEDKLVNEEQYFSPDVMTTSLRSIFAYTWIESVRTEWLVLLEDMEKLNVMANDTSNATIEDFLERAKKMQSKLNSGIPTASSDCSYDVNEVVQRLEAAVAAKIWKESMKECSNELDIDTSTALIEDAICHCRNIRGFLHDIESVDVVPELLATARVIFCTLSTAGSSILKQTPQVDDLLVDEAAAATEAELCIPFHLRPKRMLAVGDPMQLPPTIISRRASDLGLSKSMHDRLMNDCDEEYFMLDQQYRMVPDISRFPCSQFYDGMITDGHNVTCETYSRQTYLHLNKPYSFVHVQGNEYKGRCGSYANNEECAKILDILEAMRQNSSGAVDWDSHDKLRIITFYQAQNTLLKSLLAKRKLHKVLVATVDSSQGCEADTVIVSFTRSNNKMGVLQAAGFLSDDRRINVAVTRARHQLICVGNADTLGSEGSESLKQLVLDAKHRLVCY</sequence>
<keyword evidence="3" id="KW-0378">Hydrolase</keyword>
<dbReference type="GO" id="GO:0005524">
    <property type="term" value="F:ATP binding"/>
    <property type="evidence" value="ECO:0007669"/>
    <property type="project" value="UniProtKB-KW"/>
</dbReference>
<organism evidence="9 10">
    <name type="scientific">Cyclotella atomus</name>
    <dbReference type="NCBI Taxonomy" id="382360"/>
    <lineage>
        <taxon>Eukaryota</taxon>
        <taxon>Sar</taxon>
        <taxon>Stramenopiles</taxon>
        <taxon>Ochrophyta</taxon>
        <taxon>Bacillariophyta</taxon>
        <taxon>Coscinodiscophyceae</taxon>
        <taxon>Thalassiosirophycidae</taxon>
        <taxon>Stephanodiscales</taxon>
        <taxon>Stephanodiscaceae</taxon>
        <taxon>Cyclotella</taxon>
    </lineage>
</organism>
<keyword evidence="4" id="KW-0347">Helicase</keyword>
<dbReference type="Pfam" id="PF13086">
    <property type="entry name" value="AAA_11"/>
    <property type="match status" value="1"/>
</dbReference>
<dbReference type="PANTHER" id="PTHR43788:SF8">
    <property type="entry name" value="DNA-BINDING PROTEIN SMUBP-2"/>
    <property type="match status" value="1"/>
</dbReference>
<dbReference type="InterPro" id="IPR047187">
    <property type="entry name" value="SF1_C_Upf1"/>
</dbReference>
<dbReference type="InterPro" id="IPR050534">
    <property type="entry name" value="Coronavir_polyprotein_1ab"/>
</dbReference>
<dbReference type="GO" id="GO:0005694">
    <property type="term" value="C:chromosome"/>
    <property type="evidence" value="ECO:0007669"/>
    <property type="project" value="UniProtKB-ARBA"/>
</dbReference>
<dbReference type="InterPro" id="IPR041679">
    <property type="entry name" value="DNA2/NAM7-like_C"/>
</dbReference>
<dbReference type="Proteomes" id="UP001530400">
    <property type="component" value="Unassembled WGS sequence"/>
</dbReference>
<dbReference type="InterPro" id="IPR041677">
    <property type="entry name" value="DNA2/NAM7_AAA_11"/>
</dbReference>
<proteinExistence type="inferred from homology"/>